<keyword evidence="4" id="KW-1185">Reference proteome</keyword>
<name>A0ABC8KPZ1_ERUVS</name>
<evidence type="ECO:0000259" key="2">
    <source>
        <dbReference type="PROSITE" id="PS50222"/>
    </source>
</evidence>
<accession>A0ABC8KPZ1</accession>
<dbReference type="SMART" id="SM00054">
    <property type="entry name" value="EFh"/>
    <property type="match status" value="2"/>
</dbReference>
<dbReference type="Gene3D" id="1.10.238.10">
    <property type="entry name" value="EF-hand"/>
    <property type="match status" value="1"/>
</dbReference>
<dbReference type="PANTHER" id="PTHR46824:SF2">
    <property type="entry name" value="CALCIUM-BINDING PROTEIN CML48-RELATED"/>
    <property type="match status" value="1"/>
</dbReference>
<dbReference type="Proteomes" id="UP001642260">
    <property type="component" value="Unassembled WGS sequence"/>
</dbReference>
<dbReference type="AlphaFoldDB" id="A0ABC8KPZ1"/>
<dbReference type="InterPro" id="IPR018247">
    <property type="entry name" value="EF_Hand_1_Ca_BS"/>
</dbReference>
<proteinExistence type="predicted"/>
<organism evidence="3 4">
    <name type="scientific">Eruca vesicaria subsp. sativa</name>
    <name type="common">Garden rocket</name>
    <name type="synonym">Eruca sativa</name>
    <dbReference type="NCBI Taxonomy" id="29727"/>
    <lineage>
        <taxon>Eukaryota</taxon>
        <taxon>Viridiplantae</taxon>
        <taxon>Streptophyta</taxon>
        <taxon>Embryophyta</taxon>
        <taxon>Tracheophyta</taxon>
        <taxon>Spermatophyta</taxon>
        <taxon>Magnoliopsida</taxon>
        <taxon>eudicotyledons</taxon>
        <taxon>Gunneridae</taxon>
        <taxon>Pentapetalae</taxon>
        <taxon>rosids</taxon>
        <taxon>malvids</taxon>
        <taxon>Brassicales</taxon>
        <taxon>Brassicaceae</taxon>
        <taxon>Brassiceae</taxon>
        <taxon>Eruca</taxon>
    </lineage>
</organism>
<dbReference type="Pfam" id="PF13405">
    <property type="entry name" value="EF-hand_6"/>
    <property type="match status" value="1"/>
</dbReference>
<dbReference type="InterPro" id="IPR044590">
    <property type="entry name" value="CML48/49/50"/>
</dbReference>
<sequence length="259" mass="29391">MRLSESVVFKLQAFETNAVTKIFLNPRILIVSSMAYAPSAPELPESFGQQLDEENRYTYAYPYSSSGQPRNQLGSSGKFSPETHPDIIRSFESAGGNRSGFLDESELRHALSFSGYEGISNRTIRFLLFIYKSPGESVLRLGPKGYVELWNCLAQWRAMFDRYDRDRSGKINALELRDAFYHLGYMLPTSVLQLIILSQFDDGTSNSSDLCFDRFLECGMIVKSLTEKFKEKDPGYTGYATLSYDVFMSMVIPFIASYD</sequence>
<dbReference type="PROSITE" id="PS50222">
    <property type="entry name" value="EF_HAND_2"/>
    <property type="match status" value="1"/>
</dbReference>
<dbReference type="EMBL" id="CAKOAT010236265">
    <property type="protein sequence ID" value="CAH8357697.1"/>
    <property type="molecule type" value="Genomic_DNA"/>
</dbReference>
<keyword evidence="1" id="KW-0106">Calcium</keyword>
<evidence type="ECO:0000313" key="3">
    <source>
        <dbReference type="EMBL" id="CAH8357697.1"/>
    </source>
</evidence>
<dbReference type="CDD" id="cd16180">
    <property type="entry name" value="EFh_PEF_Group_I"/>
    <property type="match status" value="1"/>
</dbReference>
<reference evidence="3 4" key="1">
    <citation type="submission" date="2022-03" db="EMBL/GenBank/DDBJ databases">
        <authorList>
            <person name="Macdonald S."/>
            <person name="Ahmed S."/>
            <person name="Newling K."/>
        </authorList>
    </citation>
    <scope>NUCLEOTIDE SEQUENCE [LARGE SCALE GENOMIC DNA]</scope>
</reference>
<dbReference type="PROSITE" id="PS00018">
    <property type="entry name" value="EF_HAND_1"/>
    <property type="match status" value="1"/>
</dbReference>
<dbReference type="PANTHER" id="PTHR46824">
    <property type="entry name" value="CALCIUM-BINDING PROTEIN CML48-RELATED"/>
    <property type="match status" value="1"/>
</dbReference>
<dbReference type="InterPro" id="IPR011992">
    <property type="entry name" value="EF-hand-dom_pair"/>
</dbReference>
<evidence type="ECO:0000313" key="4">
    <source>
        <dbReference type="Proteomes" id="UP001642260"/>
    </source>
</evidence>
<gene>
    <name evidence="3" type="ORF">ERUC_LOCUS23453</name>
</gene>
<comment type="caution">
    <text evidence="3">The sequence shown here is derived from an EMBL/GenBank/DDBJ whole genome shotgun (WGS) entry which is preliminary data.</text>
</comment>
<dbReference type="SUPFAM" id="SSF47473">
    <property type="entry name" value="EF-hand"/>
    <property type="match status" value="1"/>
</dbReference>
<evidence type="ECO:0000256" key="1">
    <source>
        <dbReference type="ARBA" id="ARBA00022837"/>
    </source>
</evidence>
<feature type="domain" description="EF-hand" evidence="2">
    <location>
        <begin position="151"/>
        <end position="186"/>
    </location>
</feature>
<protein>
    <recommendedName>
        <fullName evidence="2">EF-hand domain-containing protein</fullName>
    </recommendedName>
</protein>
<dbReference type="InterPro" id="IPR002048">
    <property type="entry name" value="EF_hand_dom"/>
</dbReference>